<dbReference type="InterPro" id="IPR001055">
    <property type="entry name" value="Adrenodoxin-like"/>
</dbReference>
<dbReference type="InterPro" id="IPR012675">
    <property type="entry name" value="Beta-grasp_dom_sf"/>
</dbReference>
<name>A0A0N0P6W3_LEPSE</name>
<dbReference type="GO" id="GO:0051537">
    <property type="term" value="F:2 iron, 2 sulfur cluster binding"/>
    <property type="evidence" value="ECO:0007669"/>
    <property type="project" value="UniProtKB-KW"/>
</dbReference>
<keyword evidence="4" id="KW-0411">Iron-sulfur</keyword>
<dbReference type="SUPFAM" id="SSF54292">
    <property type="entry name" value="2Fe-2S ferredoxin-like"/>
    <property type="match status" value="1"/>
</dbReference>
<keyword evidence="3" id="KW-0408">Iron</keyword>
<dbReference type="InterPro" id="IPR001041">
    <property type="entry name" value="2Fe-2S_ferredoxin-type"/>
</dbReference>
<dbReference type="PANTHER" id="PTHR23426:SF63">
    <property type="entry name" value="TRANSFER PROTEIN, PUTATIVE-RELATED"/>
    <property type="match status" value="1"/>
</dbReference>
<evidence type="ECO:0000256" key="1">
    <source>
        <dbReference type="ARBA" id="ARBA00022714"/>
    </source>
</evidence>
<dbReference type="InterPro" id="IPR036010">
    <property type="entry name" value="2Fe-2S_ferredoxin-like_sf"/>
</dbReference>
<evidence type="ECO:0000256" key="4">
    <source>
        <dbReference type="ARBA" id="ARBA00023014"/>
    </source>
</evidence>
<evidence type="ECO:0000256" key="2">
    <source>
        <dbReference type="ARBA" id="ARBA00022723"/>
    </source>
</evidence>
<dbReference type="VEuPathDB" id="TriTrypDB:Lsey_0063_0270"/>
<dbReference type="Pfam" id="PF00111">
    <property type="entry name" value="Fer2"/>
    <property type="match status" value="1"/>
</dbReference>
<evidence type="ECO:0000256" key="3">
    <source>
        <dbReference type="ARBA" id="ARBA00023004"/>
    </source>
</evidence>
<dbReference type="GO" id="GO:0005739">
    <property type="term" value="C:mitochondrion"/>
    <property type="evidence" value="ECO:0007669"/>
    <property type="project" value="TreeGrafter"/>
</dbReference>
<dbReference type="GO" id="GO:0046872">
    <property type="term" value="F:metal ion binding"/>
    <property type="evidence" value="ECO:0007669"/>
    <property type="project" value="UniProtKB-KW"/>
</dbReference>
<keyword evidence="1" id="KW-0001">2Fe-2S</keyword>
<dbReference type="Proteomes" id="UP000038009">
    <property type="component" value="Unassembled WGS sequence"/>
</dbReference>
<dbReference type="PROSITE" id="PS51085">
    <property type="entry name" value="2FE2S_FER_2"/>
    <property type="match status" value="1"/>
</dbReference>
<dbReference type="OrthoDB" id="259707at2759"/>
<evidence type="ECO:0000313" key="6">
    <source>
        <dbReference type="EMBL" id="KPI88079.1"/>
    </source>
</evidence>
<comment type="caution">
    <text evidence="6">The sequence shown here is derived from an EMBL/GenBank/DDBJ whole genome shotgun (WGS) entry which is preliminary data.</text>
</comment>
<dbReference type="CDD" id="cd00207">
    <property type="entry name" value="fer2"/>
    <property type="match status" value="1"/>
</dbReference>
<accession>A0A0N0P6W3</accession>
<dbReference type="Gene3D" id="3.10.20.30">
    <property type="match status" value="1"/>
</dbReference>
<sequence>MRPCLLSATCAAAITSIIPHVRYSTPGKVQVHVRKRDGSRFDFDAPVGISLMQALRDVAHLDVAGTCDGEMECGTCHVYLSEASFARAGEPSEEEQDLLDKVLAVRDTSRLSCGVDLAPDLDGIEIELPSCSSDVSWDTAAMKPR</sequence>
<feature type="domain" description="2Fe-2S ferredoxin-type" evidence="5">
    <location>
        <begin position="29"/>
        <end position="132"/>
    </location>
</feature>
<dbReference type="GO" id="GO:0140647">
    <property type="term" value="P:P450-containing electron transport chain"/>
    <property type="evidence" value="ECO:0007669"/>
    <property type="project" value="InterPro"/>
</dbReference>
<evidence type="ECO:0000259" key="5">
    <source>
        <dbReference type="PROSITE" id="PS51085"/>
    </source>
</evidence>
<dbReference type="PRINTS" id="PR00355">
    <property type="entry name" value="ADRENODOXIN"/>
</dbReference>
<protein>
    <submittedName>
        <fullName evidence="6">Adrenodoxin-like protein ferredoxin 2fe-2s-like protein</fullName>
    </submittedName>
</protein>
<dbReference type="AlphaFoldDB" id="A0A0N0P6W3"/>
<keyword evidence="2" id="KW-0479">Metal-binding</keyword>
<proteinExistence type="predicted"/>
<evidence type="ECO:0000313" key="7">
    <source>
        <dbReference type="Proteomes" id="UP000038009"/>
    </source>
</evidence>
<dbReference type="OMA" id="TCDGEME"/>
<keyword evidence="7" id="KW-1185">Reference proteome</keyword>
<dbReference type="PANTHER" id="PTHR23426">
    <property type="entry name" value="FERREDOXIN/ADRENODOXIN"/>
    <property type="match status" value="1"/>
</dbReference>
<organism evidence="6 7">
    <name type="scientific">Leptomonas seymouri</name>
    <dbReference type="NCBI Taxonomy" id="5684"/>
    <lineage>
        <taxon>Eukaryota</taxon>
        <taxon>Discoba</taxon>
        <taxon>Euglenozoa</taxon>
        <taxon>Kinetoplastea</taxon>
        <taxon>Metakinetoplastina</taxon>
        <taxon>Trypanosomatida</taxon>
        <taxon>Trypanosomatidae</taxon>
        <taxon>Leishmaniinae</taxon>
        <taxon>Leptomonas</taxon>
    </lineage>
</organism>
<gene>
    <name evidence="6" type="ORF">ABL78_2855</name>
</gene>
<reference evidence="6 7" key="1">
    <citation type="journal article" date="2015" name="PLoS Pathog.">
        <title>Leptomonas seymouri: Adaptations to the Dixenous Life Cycle Analyzed by Genome Sequencing, Transcriptome Profiling and Co-infection with Leishmania donovani.</title>
        <authorList>
            <person name="Kraeva N."/>
            <person name="Butenko A."/>
            <person name="Hlavacova J."/>
            <person name="Kostygov A."/>
            <person name="Myskova J."/>
            <person name="Grybchuk D."/>
            <person name="Lestinova T."/>
            <person name="Votypka J."/>
            <person name="Volf P."/>
            <person name="Opperdoes F."/>
            <person name="Flegontov P."/>
            <person name="Lukes J."/>
            <person name="Yurchenko V."/>
        </authorList>
    </citation>
    <scope>NUCLEOTIDE SEQUENCE [LARGE SCALE GENOMIC DNA]</scope>
    <source>
        <strain evidence="6 7">ATCC 30220</strain>
    </source>
</reference>
<dbReference type="GO" id="GO:0009055">
    <property type="term" value="F:electron transfer activity"/>
    <property type="evidence" value="ECO:0007669"/>
    <property type="project" value="TreeGrafter"/>
</dbReference>
<dbReference type="EMBL" id="LJSK01000063">
    <property type="protein sequence ID" value="KPI88079.1"/>
    <property type="molecule type" value="Genomic_DNA"/>
</dbReference>